<dbReference type="NCBIfam" id="TIGR00105">
    <property type="entry name" value="L31"/>
    <property type="match status" value="1"/>
</dbReference>
<dbReference type="GO" id="GO:0005840">
    <property type="term" value="C:ribosome"/>
    <property type="evidence" value="ECO:0007669"/>
    <property type="project" value="UniProtKB-KW"/>
</dbReference>
<comment type="function">
    <text evidence="1">Binds the 23S rRNA.</text>
</comment>
<dbReference type="EMBL" id="DVJI01000002">
    <property type="protein sequence ID" value="HIS70404.1"/>
    <property type="molecule type" value="Genomic_DNA"/>
</dbReference>
<dbReference type="Proteomes" id="UP000886742">
    <property type="component" value="Unassembled WGS sequence"/>
</dbReference>
<dbReference type="InterPro" id="IPR002150">
    <property type="entry name" value="Ribosomal_bL31"/>
</dbReference>
<comment type="subunit">
    <text evidence="3">Part of the 50S ribosomal subunit.</text>
</comment>
<evidence type="ECO:0000256" key="6">
    <source>
        <dbReference type="RuleBase" id="RU000564"/>
    </source>
</evidence>
<gene>
    <name evidence="7" type="primary">rpmE</name>
    <name evidence="7" type="ORF">IAD02_00225</name>
</gene>
<dbReference type="InterPro" id="IPR042105">
    <property type="entry name" value="Ribosomal_bL31_sf"/>
</dbReference>
<keyword evidence="5 6" id="KW-0687">Ribonucleoprotein</keyword>
<protein>
    <recommendedName>
        <fullName evidence="6">50S ribosomal protein L31</fullName>
    </recommendedName>
</protein>
<reference evidence="7" key="2">
    <citation type="journal article" date="2021" name="PeerJ">
        <title>Extensive microbial diversity within the chicken gut microbiome revealed by metagenomics and culture.</title>
        <authorList>
            <person name="Gilroy R."/>
            <person name="Ravi A."/>
            <person name="Getino M."/>
            <person name="Pursley I."/>
            <person name="Horton D.L."/>
            <person name="Alikhan N.F."/>
            <person name="Baker D."/>
            <person name="Gharbi K."/>
            <person name="Hall N."/>
            <person name="Watson M."/>
            <person name="Adriaenssens E.M."/>
            <person name="Foster-Nyarko E."/>
            <person name="Jarju S."/>
            <person name="Secka A."/>
            <person name="Antonio M."/>
            <person name="Oren A."/>
            <person name="Chaudhuri R.R."/>
            <person name="La Ragione R."/>
            <person name="Hildebrand F."/>
            <person name="Pallen M.J."/>
        </authorList>
    </citation>
    <scope>NUCLEOTIDE SEQUENCE</scope>
    <source>
        <strain evidence="7">ChiGjej3B3-5194</strain>
    </source>
</reference>
<evidence type="ECO:0000313" key="8">
    <source>
        <dbReference type="Proteomes" id="UP000886742"/>
    </source>
</evidence>
<evidence type="ECO:0000256" key="1">
    <source>
        <dbReference type="ARBA" id="ARBA00003795"/>
    </source>
</evidence>
<dbReference type="Pfam" id="PF01197">
    <property type="entry name" value="Ribosomal_L31"/>
    <property type="match status" value="1"/>
</dbReference>
<dbReference type="GO" id="GO:1990904">
    <property type="term" value="C:ribonucleoprotein complex"/>
    <property type="evidence" value="ECO:0007669"/>
    <property type="project" value="UniProtKB-KW"/>
</dbReference>
<evidence type="ECO:0000256" key="5">
    <source>
        <dbReference type="ARBA" id="ARBA00023274"/>
    </source>
</evidence>
<sequence length="70" mass="7737">MKKGIHPEYHEINVTMTDGNTVKMYSSVKKDLVLSTDNLNHSAWTGQRSNSGEKGARAAGFKSKFAGFNF</sequence>
<evidence type="ECO:0000256" key="2">
    <source>
        <dbReference type="ARBA" id="ARBA00009296"/>
    </source>
</evidence>
<evidence type="ECO:0000313" key="7">
    <source>
        <dbReference type="EMBL" id="HIS70404.1"/>
    </source>
</evidence>
<dbReference type="Gene3D" id="4.10.830.30">
    <property type="entry name" value="Ribosomal protein L31"/>
    <property type="match status" value="1"/>
</dbReference>
<organism evidence="7 8">
    <name type="scientific">Candidatus Enterousia intestinigallinarum</name>
    <dbReference type="NCBI Taxonomy" id="2840790"/>
    <lineage>
        <taxon>Bacteria</taxon>
        <taxon>Pseudomonadati</taxon>
        <taxon>Pseudomonadota</taxon>
        <taxon>Alphaproteobacteria</taxon>
        <taxon>Candidatus Enterousia</taxon>
    </lineage>
</organism>
<dbReference type="GO" id="GO:0003735">
    <property type="term" value="F:structural constituent of ribosome"/>
    <property type="evidence" value="ECO:0007669"/>
    <property type="project" value="InterPro"/>
</dbReference>
<accession>A0A9D1JW21</accession>
<dbReference type="SUPFAM" id="SSF143800">
    <property type="entry name" value="L28p-like"/>
    <property type="match status" value="1"/>
</dbReference>
<name>A0A9D1JW21_9PROT</name>
<evidence type="ECO:0000256" key="4">
    <source>
        <dbReference type="ARBA" id="ARBA00022980"/>
    </source>
</evidence>
<dbReference type="AlphaFoldDB" id="A0A9D1JW21"/>
<comment type="caution">
    <text evidence="7">The sequence shown here is derived from an EMBL/GenBank/DDBJ whole genome shotgun (WGS) entry which is preliminary data.</text>
</comment>
<evidence type="ECO:0000256" key="3">
    <source>
        <dbReference type="ARBA" id="ARBA00011838"/>
    </source>
</evidence>
<keyword evidence="4 6" id="KW-0689">Ribosomal protein</keyword>
<reference evidence="7" key="1">
    <citation type="submission" date="2020-10" db="EMBL/GenBank/DDBJ databases">
        <authorList>
            <person name="Gilroy R."/>
        </authorList>
    </citation>
    <scope>NUCLEOTIDE SEQUENCE</scope>
    <source>
        <strain evidence="7">ChiGjej3B3-5194</strain>
    </source>
</reference>
<dbReference type="InterPro" id="IPR034704">
    <property type="entry name" value="Ribosomal_bL28/bL31-like_sf"/>
</dbReference>
<proteinExistence type="inferred from homology"/>
<dbReference type="GO" id="GO:0006412">
    <property type="term" value="P:translation"/>
    <property type="evidence" value="ECO:0007669"/>
    <property type="project" value="InterPro"/>
</dbReference>
<comment type="similarity">
    <text evidence="2">Belongs to the bacterial ribosomal protein bL31 family. Type A subfamily.</text>
</comment>